<comment type="subcellular location">
    <subcellularLocation>
        <location evidence="1 9">Nucleus</location>
    </subcellularLocation>
</comment>
<reference evidence="10 12" key="1">
    <citation type="journal article" date="2016" name="PLoS ONE">
        <title>Sequence Assembly of Yarrowia lipolytica Strain W29/CLIB89 Shows Transposable Element Diversity.</title>
        <authorList>
            <person name="Magnan C."/>
            <person name="Yu J."/>
            <person name="Chang I."/>
            <person name="Jahn E."/>
            <person name="Kanomata Y."/>
            <person name="Wu J."/>
            <person name="Zeller M."/>
            <person name="Oakes M."/>
            <person name="Baldi P."/>
            <person name="Sandmeyer S."/>
        </authorList>
    </citation>
    <scope>NUCLEOTIDE SEQUENCE [LARGE SCALE GENOMIC DNA]</scope>
    <source>
        <strain evidence="10">CLIB89</strain>
        <strain evidence="12">CLIB89(W29)</strain>
    </source>
</reference>
<evidence type="ECO:0000313" key="10">
    <source>
        <dbReference type="EMBL" id="AOW04379.1"/>
    </source>
</evidence>
<keyword evidence="6 9" id="KW-0804">Transcription</keyword>
<keyword evidence="4 9" id="KW-0805">Transcription regulation</keyword>
<comment type="subunit">
    <text evidence="9">Component of the Mediator complex.</text>
</comment>
<evidence type="ECO:0000256" key="3">
    <source>
        <dbReference type="ARBA" id="ARBA00020628"/>
    </source>
</evidence>
<evidence type="ECO:0000256" key="1">
    <source>
        <dbReference type="ARBA" id="ARBA00004123"/>
    </source>
</evidence>
<gene>
    <name evidence="9" type="primary">MED5</name>
    <name evidence="11" type="ORF">B0I71DRAFT_174536</name>
    <name evidence="10" type="ORF">YALI1_D26186g</name>
</gene>
<dbReference type="OrthoDB" id="5322661at2759"/>
<proteinExistence type="inferred from homology"/>
<dbReference type="VEuPathDB" id="FungiDB:YALI0_D20636g"/>
<evidence type="ECO:0000256" key="5">
    <source>
        <dbReference type="ARBA" id="ARBA00023159"/>
    </source>
</evidence>
<evidence type="ECO:0000256" key="4">
    <source>
        <dbReference type="ARBA" id="ARBA00023015"/>
    </source>
</evidence>
<dbReference type="Pfam" id="PF08689">
    <property type="entry name" value="Med5"/>
    <property type="match status" value="1"/>
</dbReference>
<dbReference type="EMBL" id="CP017556">
    <property type="protein sequence ID" value="AOW04379.1"/>
    <property type="molecule type" value="Genomic_DNA"/>
</dbReference>
<dbReference type="RefSeq" id="XP_503081.2">
    <property type="nucleotide sequence ID" value="XM_503081.2"/>
</dbReference>
<keyword evidence="7 9" id="KW-0539">Nucleus</keyword>
<dbReference type="VEuPathDB" id="FungiDB:YALI1_D26186g"/>
<dbReference type="GO" id="GO:0003712">
    <property type="term" value="F:transcription coregulator activity"/>
    <property type="evidence" value="ECO:0007669"/>
    <property type="project" value="InterPro"/>
</dbReference>
<keyword evidence="5 9" id="KW-0010">Activator</keyword>
<evidence type="ECO:0000256" key="8">
    <source>
        <dbReference type="ARBA" id="ARBA00031256"/>
    </source>
</evidence>
<evidence type="ECO:0000256" key="7">
    <source>
        <dbReference type="ARBA" id="ARBA00023242"/>
    </source>
</evidence>
<dbReference type="GeneID" id="2910334"/>
<dbReference type="KEGG" id="yli:2910334"/>
<dbReference type="PANTHER" id="PTHR35784:SF1">
    <property type="entry name" value="MEDIATOR OF RNA POLYMERASE II TRANSCRIPTION SUBUNIT 5"/>
    <property type="match status" value="1"/>
</dbReference>
<dbReference type="InterPro" id="IPR014801">
    <property type="entry name" value="Mediator_Med5_fun"/>
</dbReference>
<sequence>MDFNDKLATLTRVCLARRVSAGRFVKLTRHLMENEGASEVNPKALFGANTFDLLFFAYVHKLAFEDSLLPPYKLLAYLKVCAYGRLPQLLMYLGKQLQEMDTDVDLGANAGYSYLIQVLVSFMKDAFASGGGMRKRYGTSIAKGFGFFAEVLLTRLGDRMAGVTAPEITSQLAELAKVDATIAGRLGEAWMGLKGAAKTSTTAETVAATVATPTTLTRLYRDTLFESLMFGDSSWNQYGSLFQLISTVYAMPGYPTLASQPVQSRLAIIGEVICAMFDCQSITFLRRDSAKRNNYWKSCIRTRIPRIIRTLFPHSTPEEKTLIQSVVSKSVLGLDQPTVTLIRLSIGSDELDDMFSSFPGGLDVDIRHELVAACISEGVLPKDAFNAIFKDSGISVEALDYADELTIDGQAMSLDTMAEQLSYENLEIGSVSDCLMSKVVAQMEKLSGNAQEALTKRLLVCLADFVQAGNVRPVRYMCQALALNTTAVDIMALCVDPMLLLKALVDCIELWREEEDEANYQEAYTDFGAIVVFAITLKQRYHLDLALLNQFGTLFVGAPSPSSTMPSHELFLSQLLTESDSSQRIFHLSDEQNDQLSGWATALYDAGGISDDLMRSSSVKQFFLVTPAIFQQSMLAHEKGLLSLSTFKGGLEYFLQPFLLGSTVGVFKWLSEQLWVHSQKGHDEQMSTVISVCSTLILTDNTDIEVLSPIHQMVLAICADEMYEALDMALRAGYMVENRVFEFLEPFVSAINYNLNVQRTVSSSGFRSQKGIGMSGGGGSGTKEQTWKYGASMIATIKEQVSSLISWSQNQYTGPPFGYELVMILSSVDTLGHKYVLEQLIEEIALADSNGTGHYTVEVVATIATVAFIISTSVKSPRPFSDSQLILKSLDNMVNDSTGKSKDICVLLQSKILQLLTTAGYKPDGSRLDGKPHAKEDYSFVVNRTGEVENKPINDSSQNSNTDNQFMDTNMFGGDDFTMDFGGDIDMPDLF</sequence>
<evidence type="ECO:0000313" key="11">
    <source>
        <dbReference type="EMBL" id="RDW26179.1"/>
    </source>
</evidence>
<dbReference type="PANTHER" id="PTHR35784">
    <property type="entry name" value="MEDIATOR OF RNA POLYMERASE II TRANSCRIPTION SUBUNIT 5"/>
    <property type="match status" value="1"/>
</dbReference>
<evidence type="ECO:0000313" key="12">
    <source>
        <dbReference type="Proteomes" id="UP000182444"/>
    </source>
</evidence>
<organism evidence="10 12">
    <name type="scientific">Yarrowia lipolytica</name>
    <name type="common">Candida lipolytica</name>
    <dbReference type="NCBI Taxonomy" id="4952"/>
    <lineage>
        <taxon>Eukaryota</taxon>
        <taxon>Fungi</taxon>
        <taxon>Dikarya</taxon>
        <taxon>Ascomycota</taxon>
        <taxon>Saccharomycotina</taxon>
        <taxon>Dipodascomycetes</taxon>
        <taxon>Dipodascales</taxon>
        <taxon>Dipodascales incertae sedis</taxon>
        <taxon>Yarrowia</taxon>
    </lineage>
</organism>
<reference evidence="11 13" key="2">
    <citation type="submission" date="2018-07" db="EMBL/GenBank/DDBJ databases">
        <title>Draft Genome Assemblies for Five Robust Yarrowia lipolytica Strains Exhibiting High Lipid Production and Pentose Sugar Utilization and Sugar Alcohol Secretion from Undetoxified Lignocellulosic Biomass Hydrolysates.</title>
        <authorList>
            <consortium name="DOE Joint Genome Institute"/>
            <person name="Walker C."/>
            <person name="Ryu S."/>
            <person name="Na H."/>
            <person name="Zane M."/>
            <person name="LaButti K."/>
            <person name="Lipzen A."/>
            <person name="Haridas S."/>
            <person name="Barry K."/>
            <person name="Grigoriev I.V."/>
            <person name="Quarterman J."/>
            <person name="Slininger P."/>
            <person name="Dien B."/>
            <person name="Trinh C.T."/>
        </authorList>
    </citation>
    <scope>NUCLEOTIDE SEQUENCE [LARGE SCALE GENOMIC DNA]</scope>
    <source>
        <strain evidence="11 13">YB392</strain>
    </source>
</reference>
<evidence type="ECO:0000313" key="13">
    <source>
        <dbReference type="Proteomes" id="UP000256601"/>
    </source>
</evidence>
<accession>A0A1H6Q0A8</accession>
<dbReference type="Proteomes" id="UP000182444">
    <property type="component" value="Chromosome 1D"/>
</dbReference>
<protein>
    <recommendedName>
        <fullName evidence="3 9">Mediator of RNA polymerase II transcription subunit 5</fullName>
    </recommendedName>
    <alternativeName>
        <fullName evidence="8 9">Mediator complex subunit 5</fullName>
    </alternativeName>
</protein>
<evidence type="ECO:0000256" key="6">
    <source>
        <dbReference type="ARBA" id="ARBA00023163"/>
    </source>
</evidence>
<dbReference type="GO" id="GO:0016592">
    <property type="term" value="C:mediator complex"/>
    <property type="evidence" value="ECO:0007669"/>
    <property type="project" value="InterPro"/>
</dbReference>
<comment type="function">
    <text evidence="9">Component of the Mediator complex, a coactivator involved in the regulated transcription of nearly all RNA polymerase II-dependent genes. Mediator functions as a bridge to convey information from gene-specific regulatory proteins to the basal RNA polymerase II transcription machinery. Mediator is recruited to promoters by direct interactions with regulatory proteins and serves as a scaffold for the assembly of a functional preinitiation complex with RNA polymerase II and the general transcription factors.</text>
</comment>
<dbReference type="AlphaFoldDB" id="A0A1H6Q0A8"/>
<dbReference type="Proteomes" id="UP000256601">
    <property type="component" value="Unassembled WGS sequence"/>
</dbReference>
<dbReference type="eggNOG" id="ENOG502R1HB">
    <property type="taxonomic scope" value="Eukaryota"/>
</dbReference>
<evidence type="ECO:0000256" key="9">
    <source>
        <dbReference type="RuleBase" id="RU364142"/>
    </source>
</evidence>
<dbReference type="EMBL" id="KZ858984">
    <property type="protein sequence ID" value="RDW26179.1"/>
    <property type="molecule type" value="Genomic_DNA"/>
</dbReference>
<dbReference type="GO" id="GO:0006357">
    <property type="term" value="P:regulation of transcription by RNA polymerase II"/>
    <property type="evidence" value="ECO:0007669"/>
    <property type="project" value="InterPro"/>
</dbReference>
<name>A0A1H6Q0A8_YARLL</name>
<comment type="similarity">
    <text evidence="2 9">Belongs to the Mediator complex subunit 5 family.</text>
</comment>
<evidence type="ECO:0000256" key="2">
    <source>
        <dbReference type="ARBA" id="ARBA00008782"/>
    </source>
</evidence>